<dbReference type="Pfam" id="PF00126">
    <property type="entry name" value="HTH_1"/>
    <property type="match status" value="1"/>
</dbReference>
<reference evidence="6 7" key="1">
    <citation type="submission" date="2011-08" db="EMBL/GenBank/DDBJ databases">
        <title>The Genome Sequence of Clostridium hathewayi WAL-18680.</title>
        <authorList>
            <consortium name="The Broad Institute Genome Sequencing Platform"/>
            <person name="Earl A."/>
            <person name="Ward D."/>
            <person name="Feldgarden M."/>
            <person name="Gevers D."/>
            <person name="Finegold S.M."/>
            <person name="Summanen P.H."/>
            <person name="Molitoris D.R."/>
            <person name="Song M."/>
            <person name="Daigneault M."/>
            <person name="Allen-Vercoe E."/>
            <person name="Young S.K."/>
            <person name="Zeng Q."/>
            <person name="Gargeya S."/>
            <person name="Fitzgerald M."/>
            <person name="Haas B."/>
            <person name="Abouelleil A."/>
            <person name="Alvarado L."/>
            <person name="Arachchi H.M."/>
            <person name="Berlin A."/>
            <person name="Brown A."/>
            <person name="Chapman S.B."/>
            <person name="Chen Z."/>
            <person name="Dunbar C."/>
            <person name="Freedman E."/>
            <person name="Gearin G."/>
            <person name="Gellesch M."/>
            <person name="Goldberg J."/>
            <person name="Griggs A."/>
            <person name="Gujja S."/>
            <person name="Heiman D."/>
            <person name="Howarth C."/>
            <person name="Larson L."/>
            <person name="Lui A."/>
            <person name="MacDonald P.J.P."/>
            <person name="Montmayeur A."/>
            <person name="Murphy C."/>
            <person name="Neiman D."/>
            <person name="Pearson M."/>
            <person name="Priest M."/>
            <person name="Roberts A."/>
            <person name="Saif S."/>
            <person name="Shea T."/>
            <person name="Shenoy N."/>
            <person name="Sisk P."/>
            <person name="Stolte C."/>
            <person name="Sykes S."/>
            <person name="Wortman J."/>
            <person name="Nusbaum C."/>
            <person name="Birren B."/>
        </authorList>
    </citation>
    <scope>NUCLEOTIDE SEQUENCE [LARGE SCALE GENOMIC DNA]</scope>
    <source>
        <strain evidence="6 7">WAL-18680</strain>
    </source>
</reference>
<feature type="domain" description="HTH lysR-type" evidence="5">
    <location>
        <begin position="1"/>
        <end position="58"/>
    </location>
</feature>
<evidence type="ECO:0000313" key="7">
    <source>
        <dbReference type="Proteomes" id="UP000005384"/>
    </source>
</evidence>
<keyword evidence="7" id="KW-1185">Reference proteome</keyword>
<dbReference type="SUPFAM" id="SSF53850">
    <property type="entry name" value="Periplasmic binding protein-like II"/>
    <property type="match status" value="1"/>
</dbReference>
<feature type="non-terminal residue" evidence="6">
    <location>
        <position position="160"/>
    </location>
</feature>
<dbReference type="SUPFAM" id="SSF46785">
    <property type="entry name" value="Winged helix' DNA-binding domain"/>
    <property type="match status" value="1"/>
</dbReference>
<comment type="caution">
    <text evidence="6">The sequence shown here is derived from an EMBL/GenBank/DDBJ whole genome shotgun (WGS) entry which is preliminary data.</text>
</comment>
<dbReference type="GO" id="GO:0003700">
    <property type="term" value="F:DNA-binding transcription factor activity"/>
    <property type="evidence" value="ECO:0007669"/>
    <property type="project" value="InterPro"/>
</dbReference>
<dbReference type="InterPro" id="IPR036390">
    <property type="entry name" value="WH_DNA-bd_sf"/>
</dbReference>
<dbReference type="Gene3D" id="3.40.190.10">
    <property type="entry name" value="Periplasmic binding protein-like II"/>
    <property type="match status" value="1"/>
</dbReference>
<organism evidence="6 7">
    <name type="scientific">Hungatella hathewayi WAL-18680</name>
    <dbReference type="NCBI Taxonomy" id="742737"/>
    <lineage>
        <taxon>Bacteria</taxon>
        <taxon>Bacillati</taxon>
        <taxon>Bacillota</taxon>
        <taxon>Clostridia</taxon>
        <taxon>Lachnospirales</taxon>
        <taxon>Lachnospiraceae</taxon>
        <taxon>Hungatella</taxon>
    </lineage>
</organism>
<dbReference type="Proteomes" id="UP000005384">
    <property type="component" value="Unassembled WGS sequence"/>
</dbReference>
<accession>G5IJF6</accession>
<name>G5IJF6_9FIRM</name>
<dbReference type="HOGENOM" id="CLU_039613_20_1_9"/>
<protein>
    <recommendedName>
        <fullName evidence="5">HTH lysR-type domain-containing protein</fullName>
    </recommendedName>
</protein>
<keyword evidence="3" id="KW-0238">DNA-binding</keyword>
<dbReference type="PROSITE" id="PS50931">
    <property type="entry name" value="HTH_LYSR"/>
    <property type="match status" value="1"/>
</dbReference>
<keyword evidence="2" id="KW-0805">Transcription regulation</keyword>
<dbReference type="GO" id="GO:0000976">
    <property type="term" value="F:transcription cis-regulatory region binding"/>
    <property type="evidence" value="ECO:0007669"/>
    <property type="project" value="TreeGrafter"/>
</dbReference>
<dbReference type="AlphaFoldDB" id="G5IJF6"/>
<evidence type="ECO:0000256" key="4">
    <source>
        <dbReference type="ARBA" id="ARBA00023163"/>
    </source>
</evidence>
<dbReference type="PANTHER" id="PTHR30126:SF40">
    <property type="entry name" value="HTH-TYPE TRANSCRIPTIONAL REGULATOR GLTR"/>
    <property type="match status" value="1"/>
</dbReference>
<dbReference type="FunFam" id="1.10.10.10:FF:000001">
    <property type="entry name" value="LysR family transcriptional regulator"/>
    <property type="match status" value="1"/>
</dbReference>
<dbReference type="Gene3D" id="1.10.10.10">
    <property type="entry name" value="Winged helix-like DNA-binding domain superfamily/Winged helix DNA-binding domain"/>
    <property type="match status" value="1"/>
</dbReference>
<dbReference type="PRINTS" id="PR00039">
    <property type="entry name" value="HTHLYSR"/>
</dbReference>
<dbReference type="InterPro" id="IPR036388">
    <property type="entry name" value="WH-like_DNA-bd_sf"/>
</dbReference>
<dbReference type="Pfam" id="PF03466">
    <property type="entry name" value="LysR_substrate"/>
    <property type="match status" value="1"/>
</dbReference>
<gene>
    <name evidence="6" type="ORF">HMPREF9473_03634</name>
</gene>
<proteinExistence type="inferred from homology"/>
<evidence type="ECO:0000256" key="3">
    <source>
        <dbReference type="ARBA" id="ARBA00023125"/>
    </source>
</evidence>
<comment type="similarity">
    <text evidence="1">Belongs to the LysR transcriptional regulatory family.</text>
</comment>
<evidence type="ECO:0000313" key="6">
    <source>
        <dbReference type="EMBL" id="EHI58391.1"/>
    </source>
</evidence>
<dbReference type="RefSeq" id="WP_006781625.1">
    <property type="nucleotide sequence ID" value="NZ_JH379028.1"/>
</dbReference>
<evidence type="ECO:0000256" key="2">
    <source>
        <dbReference type="ARBA" id="ARBA00023015"/>
    </source>
</evidence>
<sequence length="160" mass="18340">MTLRHMKIFVTVYQNKGITSASQILHLAQPSVSLAIRELEEYYGIHLFERIGRRIYPTECGKDFYGYALHIVSLFDEMETKVRNWDAIGTLRIGASVTIGTHLLPGILKRASILYPDLTIKVLINNSTYIEEHLMDNTIDVGLIETRPELPDLVYEPFMK</sequence>
<dbReference type="InterPro" id="IPR000847">
    <property type="entry name" value="LysR_HTH_N"/>
</dbReference>
<keyword evidence="4" id="KW-0804">Transcription</keyword>
<evidence type="ECO:0000256" key="1">
    <source>
        <dbReference type="ARBA" id="ARBA00009437"/>
    </source>
</evidence>
<dbReference type="PANTHER" id="PTHR30126">
    <property type="entry name" value="HTH-TYPE TRANSCRIPTIONAL REGULATOR"/>
    <property type="match status" value="1"/>
</dbReference>
<dbReference type="EMBL" id="ADLN01000102">
    <property type="protein sequence ID" value="EHI58391.1"/>
    <property type="molecule type" value="Genomic_DNA"/>
</dbReference>
<dbReference type="InterPro" id="IPR005119">
    <property type="entry name" value="LysR_subst-bd"/>
</dbReference>
<evidence type="ECO:0000259" key="5">
    <source>
        <dbReference type="PROSITE" id="PS50931"/>
    </source>
</evidence>